<gene>
    <name evidence="2" type="ORF">WMY93_022655</name>
</gene>
<keyword evidence="3" id="KW-1185">Reference proteome</keyword>
<name>A0AAW0N8Q6_9GOBI</name>
<sequence length="196" mass="21992">MMDEILRQRSIVTSLSSVINSIGDDEEVEDREDDGEDNGTDSSHDCKMSIQEILAKGVDDDVPTVIKIYIVAEEKRDIAMRWNFDSSPPQPLLVKTNKKIQKTLEISGSSDEAEGYFEILTCEGEVFQCRADTWKEPDESDLVITTVIREERILSFKKKPKSAVRAFITGTSSGYLDERGSTRTSLCANLKDILSM</sequence>
<feature type="compositionally biased region" description="Acidic residues" evidence="1">
    <location>
        <begin position="23"/>
        <end position="39"/>
    </location>
</feature>
<dbReference type="EMBL" id="JBBPFD010000016">
    <property type="protein sequence ID" value="KAK7893503.1"/>
    <property type="molecule type" value="Genomic_DNA"/>
</dbReference>
<dbReference type="AlphaFoldDB" id="A0AAW0N8Q6"/>
<evidence type="ECO:0000256" key="1">
    <source>
        <dbReference type="SAM" id="MobiDB-lite"/>
    </source>
</evidence>
<evidence type="ECO:0000313" key="3">
    <source>
        <dbReference type="Proteomes" id="UP001460270"/>
    </source>
</evidence>
<protein>
    <submittedName>
        <fullName evidence="2">Uncharacterized protein</fullName>
    </submittedName>
</protein>
<dbReference type="Proteomes" id="UP001460270">
    <property type="component" value="Unassembled WGS sequence"/>
</dbReference>
<comment type="caution">
    <text evidence="2">The sequence shown here is derived from an EMBL/GenBank/DDBJ whole genome shotgun (WGS) entry which is preliminary data.</text>
</comment>
<evidence type="ECO:0000313" key="2">
    <source>
        <dbReference type="EMBL" id="KAK7893503.1"/>
    </source>
</evidence>
<reference evidence="3" key="1">
    <citation type="submission" date="2024-04" db="EMBL/GenBank/DDBJ databases">
        <title>Salinicola lusitanus LLJ914,a marine bacterium isolated from the Okinawa Trough.</title>
        <authorList>
            <person name="Li J."/>
        </authorList>
    </citation>
    <scope>NUCLEOTIDE SEQUENCE [LARGE SCALE GENOMIC DNA]</scope>
</reference>
<feature type="region of interest" description="Disordered" evidence="1">
    <location>
        <begin position="22"/>
        <end position="45"/>
    </location>
</feature>
<proteinExistence type="predicted"/>
<organism evidence="2 3">
    <name type="scientific">Mugilogobius chulae</name>
    <name type="common">yellowstripe goby</name>
    <dbReference type="NCBI Taxonomy" id="88201"/>
    <lineage>
        <taxon>Eukaryota</taxon>
        <taxon>Metazoa</taxon>
        <taxon>Chordata</taxon>
        <taxon>Craniata</taxon>
        <taxon>Vertebrata</taxon>
        <taxon>Euteleostomi</taxon>
        <taxon>Actinopterygii</taxon>
        <taxon>Neopterygii</taxon>
        <taxon>Teleostei</taxon>
        <taxon>Neoteleostei</taxon>
        <taxon>Acanthomorphata</taxon>
        <taxon>Gobiaria</taxon>
        <taxon>Gobiiformes</taxon>
        <taxon>Gobioidei</taxon>
        <taxon>Gobiidae</taxon>
        <taxon>Gobionellinae</taxon>
        <taxon>Mugilogobius</taxon>
    </lineage>
</organism>
<accession>A0AAW0N8Q6</accession>